<protein>
    <submittedName>
        <fullName evidence="3">Restriction endonuclease subunit S</fullName>
    </submittedName>
</protein>
<dbReference type="EMBL" id="JABBFW010000036">
    <property type="protein sequence ID" value="NML18662.1"/>
    <property type="molecule type" value="Genomic_DNA"/>
</dbReference>
<dbReference type="PANTHER" id="PTHR43140">
    <property type="entry name" value="TYPE-1 RESTRICTION ENZYME ECOKI SPECIFICITY PROTEIN"/>
    <property type="match status" value="1"/>
</dbReference>
<dbReference type="PANTHER" id="PTHR43140:SF1">
    <property type="entry name" value="TYPE I RESTRICTION ENZYME ECOKI SPECIFICITY SUBUNIT"/>
    <property type="match status" value="1"/>
</dbReference>
<proteinExistence type="predicted"/>
<keyword evidence="2" id="KW-0238">DNA-binding</keyword>
<evidence type="ECO:0000313" key="3">
    <source>
        <dbReference type="EMBL" id="NML18662.1"/>
    </source>
</evidence>
<dbReference type="SUPFAM" id="SSF116734">
    <property type="entry name" value="DNA methylase specificity domain"/>
    <property type="match status" value="1"/>
</dbReference>
<dbReference type="GO" id="GO:0003677">
    <property type="term" value="F:DNA binding"/>
    <property type="evidence" value="ECO:0007669"/>
    <property type="project" value="UniProtKB-KW"/>
</dbReference>
<dbReference type="Proteomes" id="UP000574067">
    <property type="component" value="Unassembled WGS sequence"/>
</dbReference>
<dbReference type="InterPro" id="IPR044946">
    <property type="entry name" value="Restrct_endonuc_typeI_TRD_sf"/>
</dbReference>
<evidence type="ECO:0000313" key="4">
    <source>
        <dbReference type="Proteomes" id="UP000574067"/>
    </source>
</evidence>
<dbReference type="GO" id="GO:0004519">
    <property type="term" value="F:endonuclease activity"/>
    <property type="evidence" value="ECO:0007669"/>
    <property type="project" value="UniProtKB-KW"/>
</dbReference>
<keyword evidence="1" id="KW-0680">Restriction system</keyword>
<dbReference type="CDD" id="cd16961">
    <property type="entry name" value="RMtype1_S_TRD-CR_like"/>
    <property type="match status" value="1"/>
</dbReference>
<sequence length="235" mass="26687">MKVLKKTPTEQDAAVVQMCLDPTEVPSESRKGNRYPAYPVYKPSGIYWLPKVPQNWTVHRLKWSITACENGAWGEDPDGGQDDVVCLRVADFNRDKFTVDNVNLTFRAIDERHRKERGVQKGDLLIEKSGGGEKQLVGCVVRFDHDFPAVTSNFVARMPIADNQCSRYWAYAHAALYMGRLNYPAIKQTTGIQNLDTGEYLNNKIAYPPLSEQEKIAAFLDWKTAQIDEILSKKF</sequence>
<dbReference type="Gene3D" id="3.90.220.20">
    <property type="entry name" value="DNA methylase specificity domains"/>
    <property type="match status" value="1"/>
</dbReference>
<accession>A0A848FHC6</accession>
<keyword evidence="3" id="KW-0540">Nuclease</keyword>
<dbReference type="RefSeq" id="WP_169163557.1">
    <property type="nucleotide sequence ID" value="NZ_JABBFW010000036.1"/>
</dbReference>
<gene>
    <name evidence="3" type="ORF">HHL10_27205</name>
</gene>
<reference evidence="3 4" key="1">
    <citation type="submission" date="2020-04" db="EMBL/GenBank/DDBJ databases">
        <title>Azohydromonas sp. isolated from soil.</title>
        <authorList>
            <person name="Dahal R.H."/>
        </authorList>
    </citation>
    <scope>NUCLEOTIDE SEQUENCE [LARGE SCALE GENOMIC DNA]</scope>
    <source>
        <strain evidence="3 4">G-1-1-14</strain>
    </source>
</reference>
<comment type="caution">
    <text evidence="3">The sequence shown here is derived from an EMBL/GenBank/DDBJ whole genome shotgun (WGS) entry which is preliminary data.</text>
</comment>
<evidence type="ECO:0000256" key="1">
    <source>
        <dbReference type="ARBA" id="ARBA00022747"/>
    </source>
</evidence>
<evidence type="ECO:0000256" key="2">
    <source>
        <dbReference type="ARBA" id="ARBA00023125"/>
    </source>
</evidence>
<dbReference type="InterPro" id="IPR051212">
    <property type="entry name" value="Type-I_RE_S_subunit"/>
</dbReference>
<dbReference type="AlphaFoldDB" id="A0A848FHC6"/>
<name>A0A848FHC6_9BURK</name>
<organism evidence="3 4">
    <name type="scientific">Azohydromonas caseinilytica</name>
    <dbReference type="NCBI Taxonomy" id="2728836"/>
    <lineage>
        <taxon>Bacteria</taxon>
        <taxon>Pseudomonadati</taxon>
        <taxon>Pseudomonadota</taxon>
        <taxon>Betaproteobacteria</taxon>
        <taxon>Burkholderiales</taxon>
        <taxon>Sphaerotilaceae</taxon>
        <taxon>Azohydromonas</taxon>
    </lineage>
</organism>
<keyword evidence="3" id="KW-0255">Endonuclease</keyword>
<keyword evidence="4" id="KW-1185">Reference proteome</keyword>
<keyword evidence="3" id="KW-0378">Hydrolase</keyword>
<dbReference type="GO" id="GO:0009307">
    <property type="term" value="P:DNA restriction-modification system"/>
    <property type="evidence" value="ECO:0007669"/>
    <property type="project" value="UniProtKB-KW"/>
</dbReference>